<dbReference type="InterPro" id="IPR013658">
    <property type="entry name" value="SGL"/>
</dbReference>
<name>A0A1D8AXC6_9BACT</name>
<dbReference type="Gene3D" id="2.120.10.30">
    <property type="entry name" value="TolB, C-terminal domain"/>
    <property type="match status" value="1"/>
</dbReference>
<dbReference type="AlphaFoldDB" id="A0A1D8AXC6"/>
<dbReference type="EMBL" id="CP016094">
    <property type="protein sequence ID" value="AOS45538.1"/>
    <property type="molecule type" value="Genomic_DNA"/>
</dbReference>
<organism evidence="2 3">
    <name type="scientific">Lacunisphaera limnophila</name>
    <dbReference type="NCBI Taxonomy" id="1838286"/>
    <lineage>
        <taxon>Bacteria</taxon>
        <taxon>Pseudomonadati</taxon>
        <taxon>Verrucomicrobiota</taxon>
        <taxon>Opitutia</taxon>
        <taxon>Opitutales</taxon>
        <taxon>Opitutaceae</taxon>
        <taxon>Lacunisphaera</taxon>
    </lineage>
</organism>
<reference evidence="2 3" key="1">
    <citation type="submission" date="2016-06" db="EMBL/GenBank/DDBJ databases">
        <title>Three novel species with peptidoglycan cell walls form the new genus Lacunisphaera gen. nov. in the family Opitutaceae of the verrucomicrobial subdivision 4.</title>
        <authorList>
            <person name="Rast P."/>
            <person name="Gloeckner I."/>
            <person name="Jogler M."/>
            <person name="Boedeker C."/>
            <person name="Jeske O."/>
            <person name="Wiegand S."/>
            <person name="Reinhardt R."/>
            <person name="Schumann P."/>
            <person name="Rohde M."/>
            <person name="Spring S."/>
            <person name="Gloeckner F.O."/>
            <person name="Jogler C."/>
        </authorList>
    </citation>
    <scope>NUCLEOTIDE SEQUENCE [LARGE SCALE GENOMIC DNA]</scope>
    <source>
        <strain evidence="2 3">IG16b</strain>
    </source>
</reference>
<gene>
    <name evidence="2" type="ORF">Verru16b_02619</name>
</gene>
<accession>A0A1D8AXC6</accession>
<dbReference type="InterPro" id="IPR011042">
    <property type="entry name" value="6-blade_b-propeller_TolB-like"/>
</dbReference>
<evidence type="ECO:0000259" key="1">
    <source>
        <dbReference type="Pfam" id="PF08450"/>
    </source>
</evidence>
<dbReference type="Proteomes" id="UP000095228">
    <property type="component" value="Chromosome"/>
</dbReference>
<evidence type="ECO:0000313" key="2">
    <source>
        <dbReference type="EMBL" id="AOS45538.1"/>
    </source>
</evidence>
<dbReference type="PATRIC" id="fig|1838286.3.peg.2634"/>
<dbReference type="Gene3D" id="1.25.40.10">
    <property type="entry name" value="Tetratricopeptide repeat domain"/>
    <property type="match status" value="1"/>
</dbReference>
<dbReference type="Pfam" id="PF14559">
    <property type="entry name" value="TPR_19"/>
    <property type="match status" value="1"/>
</dbReference>
<protein>
    <submittedName>
        <fullName evidence="2">SMP-30/Gluconolaconase/LRE-like region</fullName>
    </submittedName>
</protein>
<dbReference type="STRING" id="1838286.Verru16b_02619"/>
<dbReference type="SUPFAM" id="SSF63829">
    <property type="entry name" value="Calcium-dependent phosphotriesterase"/>
    <property type="match status" value="1"/>
</dbReference>
<dbReference type="RefSeq" id="WP_069962674.1">
    <property type="nucleotide sequence ID" value="NZ_CP016094.1"/>
</dbReference>
<dbReference type="KEGG" id="obg:Verru16b_02619"/>
<sequence>MRPSLLLLAAWLVLPPLSAAPRHRLLLRESAIAAQAGDNPTALAQLQEAAHLRPDYPRIQLNLARIHAAMNQPAEAIAALTRLADMGLQMTVATDPGLASLRDLPAFQAVAARLTAGPAVPPATATVALVLPDVTGIIESCLLDPVTRQWYFSDVRHRCIWRRDPGTDALTRFTSPEDALDGVFKIALSPDQSTLWAATATIGVMTGPDAEDGKRTALVAIDFATGRVRARHPAPADGRKHLLGDFVIAADGSLFATDSISPIIWRLPAGGTALEPWLESDDFLSLQGLAISSDGNTLYVADYANGIWRVPLATKSPALLLAPADATFFGIDGLYAVAGGLLAVQNGISPQRVLHIEPAVAAHSPARVLALGGPELTDLALGQVLAGRFHFVSGSGWALFDPPAATAPTERTVLIHSLALE</sequence>
<evidence type="ECO:0000313" key="3">
    <source>
        <dbReference type="Proteomes" id="UP000095228"/>
    </source>
</evidence>
<dbReference type="Pfam" id="PF08450">
    <property type="entry name" value="SGL"/>
    <property type="match status" value="1"/>
</dbReference>
<proteinExistence type="predicted"/>
<keyword evidence="3" id="KW-1185">Reference proteome</keyword>
<dbReference type="SUPFAM" id="SSF48452">
    <property type="entry name" value="TPR-like"/>
    <property type="match status" value="1"/>
</dbReference>
<dbReference type="OrthoDB" id="8584394at2"/>
<dbReference type="InterPro" id="IPR011990">
    <property type="entry name" value="TPR-like_helical_dom_sf"/>
</dbReference>
<feature type="domain" description="SMP-30/Gluconolactonase/LRE-like region" evidence="1">
    <location>
        <begin position="139"/>
        <end position="316"/>
    </location>
</feature>